<dbReference type="EMBL" id="CAEZXS010000223">
    <property type="protein sequence ID" value="CAB4712283.1"/>
    <property type="molecule type" value="Genomic_DNA"/>
</dbReference>
<dbReference type="SUPFAM" id="SSF52096">
    <property type="entry name" value="ClpP/crotonase"/>
    <property type="match status" value="1"/>
</dbReference>
<evidence type="ECO:0000313" key="3">
    <source>
        <dbReference type="EMBL" id="CAB5069323.1"/>
    </source>
</evidence>
<sequence length="247" mass="26271">MTDTPAAPTQAEHTSDSVTYSLVEQTAIITVDDGKANALSHDTLGGIELALDRVESDGALAVVITGRDGKFSAGFDLAVMTSGPEQARELLGRGAELGIRIFEFSRPVVLAVTGHALAMGGILLCCADIRIGAEGPYKLGLNEVRIGMPVPAFAAEVCRDRLSPRFFTQAIQLAHVHSPQEALQAGFLDEVVAPEQVVARATQVATQLGETLHAGPFRMTRTTLRGALAQQLREVLAEDLLIFTVEQ</sequence>
<proteinExistence type="predicted"/>
<dbReference type="EMBL" id="CAFAAQ010000038">
    <property type="protein sequence ID" value="CAB4801864.1"/>
    <property type="molecule type" value="Genomic_DNA"/>
</dbReference>
<dbReference type="PANTHER" id="PTHR11941">
    <property type="entry name" value="ENOYL-COA HYDRATASE-RELATED"/>
    <property type="match status" value="1"/>
</dbReference>
<dbReference type="Gene3D" id="3.90.226.10">
    <property type="entry name" value="2-enoyl-CoA Hydratase, Chain A, domain 1"/>
    <property type="match status" value="1"/>
</dbReference>
<dbReference type="CDD" id="cd06558">
    <property type="entry name" value="crotonase-like"/>
    <property type="match status" value="1"/>
</dbReference>
<dbReference type="GO" id="GO:0003824">
    <property type="term" value="F:catalytic activity"/>
    <property type="evidence" value="ECO:0007669"/>
    <property type="project" value="UniProtKB-ARBA"/>
</dbReference>
<gene>
    <name evidence="1" type="ORF">UFOPK2582_01485</name>
    <name evidence="2" type="ORF">UFOPK3046_00614</name>
    <name evidence="3" type="ORF">UFOPK4354_01980</name>
</gene>
<dbReference type="InterPro" id="IPR001753">
    <property type="entry name" value="Enoyl-CoA_hydra/iso"/>
</dbReference>
<evidence type="ECO:0000313" key="1">
    <source>
        <dbReference type="EMBL" id="CAB4712283.1"/>
    </source>
</evidence>
<organism evidence="1">
    <name type="scientific">freshwater metagenome</name>
    <dbReference type="NCBI Taxonomy" id="449393"/>
    <lineage>
        <taxon>unclassified sequences</taxon>
        <taxon>metagenomes</taxon>
        <taxon>ecological metagenomes</taxon>
    </lineage>
</organism>
<dbReference type="Pfam" id="PF00378">
    <property type="entry name" value="ECH_1"/>
    <property type="match status" value="1"/>
</dbReference>
<name>A0A6J6QRM5_9ZZZZ</name>
<dbReference type="InterPro" id="IPR029045">
    <property type="entry name" value="ClpP/crotonase-like_dom_sf"/>
</dbReference>
<dbReference type="PANTHER" id="PTHR11941:SF54">
    <property type="entry name" value="ENOYL-COA HYDRATASE, MITOCHONDRIAL"/>
    <property type="match status" value="1"/>
</dbReference>
<dbReference type="GO" id="GO:0006635">
    <property type="term" value="P:fatty acid beta-oxidation"/>
    <property type="evidence" value="ECO:0007669"/>
    <property type="project" value="TreeGrafter"/>
</dbReference>
<protein>
    <submittedName>
        <fullName evidence="1">Unannotated protein</fullName>
    </submittedName>
</protein>
<evidence type="ECO:0000313" key="2">
    <source>
        <dbReference type="EMBL" id="CAB4801864.1"/>
    </source>
</evidence>
<reference evidence="1" key="1">
    <citation type="submission" date="2020-05" db="EMBL/GenBank/DDBJ databases">
        <authorList>
            <person name="Chiriac C."/>
            <person name="Salcher M."/>
            <person name="Ghai R."/>
            <person name="Kavagutti S V."/>
        </authorList>
    </citation>
    <scope>NUCLEOTIDE SEQUENCE</scope>
</reference>
<dbReference type="EMBL" id="CAFBQW010000320">
    <property type="protein sequence ID" value="CAB5069323.1"/>
    <property type="molecule type" value="Genomic_DNA"/>
</dbReference>
<dbReference type="AlphaFoldDB" id="A0A6J6QRM5"/>
<dbReference type="NCBIfam" id="NF004858">
    <property type="entry name" value="PRK06213.1"/>
    <property type="match status" value="1"/>
</dbReference>
<accession>A0A6J6QRM5</accession>